<reference evidence="4" key="1">
    <citation type="submission" date="2016-06" db="EMBL/GenBank/DDBJ databases">
        <title>Parallel loss of symbiosis genes in relatives of nitrogen-fixing non-legume Parasponia.</title>
        <authorList>
            <person name="Van Velzen R."/>
            <person name="Holmer R."/>
            <person name="Bu F."/>
            <person name="Rutten L."/>
            <person name="Van Zeijl A."/>
            <person name="Liu W."/>
            <person name="Santuari L."/>
            <person name="Cao Q."/>
            <person name="Sharma T."/>
            <person name="Shen D."/>
            <person name="Roswanjaya Y."/>
            <person name="Wardhani T."/>
            <person name="Kalhor M.S."/>
            <person name="Jansen J."/>
            <person name="Van den Hoogen J."/>
            <person name="Gungor B."/>
            <person name="Hartog M."/>
            <person name="Hontelez J."/>
            <person name="Verver J."/>
            <person name="Yang W.-C."/>
            <person name="Schijlen E."/>
            <person name="Repin R."/>
            <person name="Schilthuizen M."/>
            <person name="Schranz E."/>
            <person name="Heidstra R."/>
            <person name="Miyata K."/>
            <person name="Fedorova E."/>
            <person name="Kohlen W."/>
            <person name="Bisseling T."/>
            <person name="Smit S."/>
            <person name="Geurts R."/>
        </authorList>
    </citation>
    <scope>NUCLEOTIDE SEQUENCE [LARGE SCALE GENOMIC DNA]</scope>
    <source>
        <strain evidence="4">cv. WU1-14</strain>
    </source>
</reference>
<dbReference type="Proteomes" id="UP000237105">
    <property type="component" value="Unassembled WGS sequence"/>
</dbReference>
<evidence type="ECO:0000256" key="1">
    <source>
        <dbReference type="SAM" id="MobiDB-lite"/>
    </source>
</evidence>
<evidence type="ECO:0000313" key="3">
    <source>
        <dbReference type="EMBL" id="PON66007.1"/>
    </source>
</evidence>
<dbReference type="AlphaFoldDB" id="A0A2P5CYB1"/>
<evidence type="ECO:0000256" key="2">
    <source>
        <dbReference type="SAM" id="Phobius"/>
    </source>
</evidence>
<feature type="region of interest" description="Disordered" evidence="1">
    <location>
        <begin position="88"/>
        <end position="109"/>
    </location>
</feature>
<accession>A0A2P5CYB1</accession>
<evidence type="ECO:0000313" key="4">
    <source>
        <dbReference type="Proteomes" id="UP000237105"/>
    </source>
</evidence>
<name>A0A2P5CYB1_PARAD</name>
<keyword evidence="2" id="KW-1133">Transmembrane helix</keyword>
<feature type="transmembrane region" description="Helical" evidence="2">
    <location>
        <begin position="20"/>
        <end position="42"/>
    </location>
</feature>
<proteinExistence type="predicted"/>
<comment type="caution">
    <text evidence="3">The sequence shown here is derived from an EMBL/GenBank/DDBJ whole genome shotgun (WGS) entry which is preliminary data.</text>
</comment>
<protein>
    <submittedName>
        <fullName evidence="3">Uncharacterized protein</fullName>
    </submittedName>
</protein>
<organism evidence="3 4">
    <name type="scientific">Parasponia andersonii</name>
    <name type="common">Sponia andersonii</name>
    <dbReference type="NCBI Taxonomy" id="3476"/>
    <lineage>
        <taxon>Eukaryota</taxon>
        <taxon>Viridiplantae</taxon>
        <taxon>Streptophyta</taxon>
        <taxon>Embryophyta</taxon>
        <taxon>Tracheophyta</taxon>
        <taxon>Spermatophyta</taxon>
        <taxon>Magnoliopsida</taxon>
        <taxon>eudicotyledons</taxon>
        <taxon>Gunneridae</taxon>
        <taxon>Pentapetalae</taxon>
        <taxon>rosids</taxon>
        <taxon>fabids</taxon>
        <taxon>Rosales</taxon>
        <taxon>Cannabaceae</taxon>
        <taxon>Parasponia</taxon>
    </lineage>
</organism>
<keyword evidence="2" id="KW-0812">Transmembrane</keyword>
<feature type="compositionally biased region" description="Basic and acidic residues" evidence="1">
    <location>
        <begin position="96"/>
        <end position="109"/>
    </location>
</feature>
<sequence length="109" mass="12548">MGTYIMVTFHKEIPPNYMIALSFYISNWAVLCKLTSISWVAVSSCRAKYSKTALYLFKVSCLVERSYGLGLTRKDYNCAKRISFHVSGRPGKHQCRQSDDPDELRNRDI</sequence>
<keyword evidence="4" id="KW-1185">Reference proteome</keyword>
<dbReference type="OrthoDB" id="10341943at2759"/>
<dbReference type="EMBL" id="JXTB01000083">
    <property type="protein sequence ID" value="PON66007.1"/>
    <property type="molecule type" value="Genomic_DNA"/>
</dbReference>
<keyword evidence="2" id="KW-0472">Membrane</keyword>
<gene>
    <name evidence="3" type="ORF">PanWU01x14_112340</name>
</gene>